<dbReference type="InterPro" id="IPR002657">
    <property type="entry name" value="BilAc:Na_symport/Acr3"/>
</dbReference>
<name>A0ABN2TLI7_9MICO</name>
<accession>A0ABN2TLI7</accession>
<feature type="region of interest" description="Disordered" evidence="5">
    <location>
        <begin position="13"/>
        <end position="45"/>
    </location>
</feature>
<evidence type="ECO:0000313" key="7">
    <source>
        <dbReference type="EMBL" id="GAA2012005.1"/>
    </source>
</evidence>
<evidence type="ECO:0000256" key="5">
    <source>
        <dbReference type="SAM" id="MobiDB-lite"/>
    </source>
</evidence>
<evidence type="ECO:0000313" key="8">
    <source>
        <dbReference type="Proteomes" id="UP001500755"/>
    </source>
</evidence>
<dbReference type="PANTHER" id="PTHR10361:SF28">
    <property type="entry name" value="P3 PROTEIN-RELATED"/>
    <property type="match status" value="1"/>
</dbReference>
<comment type="subcellular location">
    <subcellularLocation>
        <location evidence="1">Membrane</location>
        <topology evidence="1">Multi-pass membrane protein</topology>
    </subcellularLocation>
</comment>
<feature type="transmembrane region" description="Helical" evidence="6">
    <location>
        <begin position="140"/>
        <end position="162"/>
    </location>
</feature>
<dbReference type="EMBL" id="BAAANO010000024">
    <property type="protein sequence ID" value="GAA2012005.1"/>
    <property type="molecule type" value="Genomic_DNA"/>
</dbReference>
<dbReference type="Gene3D" id="1.20.1530.20">
    <property type="match status" value="1"/>
</dbReference>
<feature type="transmembrane region" description="Helical" evidence="6">
    <location>
        <begin position="260"/>
        <end position="286"/>
    </location>
</feature>
<evidence type="ECO:0000256" key="2">
    <source>
        <dbReference type="ARBA" id="ARBA00022692"/>
    </source>
</evidence>
<evidence type="ECO:0000256" key="4">
    <source>
        <dbReference type="ARBA" id="ARBA00023136"/>
    </source>
</evidence>
<evidence type="ECO:0000256" key="6">
    <source>
        <dbReference type="SAM" id="Phobius"/>
    </source>
</evidence>
<feature type="transmembrane region" description="Helical" evidence="6">
    <location>
        <begin position="79"/>
        <end position="99"/>
    </location>
</feature>
<feature type="transmembrane region" description="Helical" evidence="6">
    <location>
        <begin position="111"/>
        <end position="134"/>
    </location>
</feature>
<organism evidence="7 8">
    <name type="scientific">Brevibacterium samyangense</name>
    <dbReference type="NCBI Taxonomy" id="366888"/>
    <lineage>
        <taxon>Bacteria</taxon>
        <taxon>Bacillati</taxon>
        <taxon>Actinomycetota</taxon>
        <taxon>Actinomycetes</taxon>
        <taxon>Micrococcales</taxon>
        <taxon>Brevibacteriaceae</taxon>
        <taxon>Brevibacterium</taxon>
    </lineage>
</organism>
<keyword evidence="2 6" id="KW-0812">Transmembrane</keyword>
<feature type="transmembrane region" description="Helical" evidence="6">
    <location>
        <begin position="169"/>
        <end position="193"/>
    </location>
</feature>
<comment type="caution">
    <text evidence="7">The sequence shown here is derived from an EMBL/GenBank/DDBJ whole genome shotgun (WGS) entry which is preliminary data.</text>
</comment>
<keyword evidence="3 6" id="KW-1133">Transmembrane helix</keyword>
<gene>
    <name evidence="7" type="ORF">GCM10009755_24290</name>
</gene>
<proteinExistence type="predicted"/>
<dbReference type="InterPro" id="IPR004710">
    <property type="entry name" value="Bilac:Na_transpt"/>
</dbReference>
<feature type="transmembrane region" description="Helical" evidence="6">
    <location>
        <begin position="236"/>
        <end position="254"/>
    </location>
</feature>
<evidence type="ECO:0000256" key="3">
    <source>
        <dbReference type="ARBA" id="ARBA00022989"/>
    </source>
</evidence>
<evidence type="ECO:0000256" key="1">
    <source>
        <dbReference type="ARBA" id="ARBA00004141"/>
    </source>
</evidence>
<dbReference type="InterPro" id="IPR038770">
    <property type="entry name" value="Na+/solute_symporter_sf"/>
</dbReference>
<feature type="transmembrane region" description="Helical" evidence="6">
    <location>
        <begin position="199"/>
        <end position="224"/>
    </location>
</feature>
<keyword evidence="8" id="KW-1185">Reference proteome</keyword>
<feature type="transmembrane region" description="Helical" evidence="6">
    <location>
        <begin position="54"/>
        <end position="73"/>
    </location>
</feature>
<protein>
    <submittedName>
        <fullName evidence="7">Bile acid:sodium symporter family protein</fullName>
    </submittedName>
</protein>
<dbReference type="PANTHER" id="PTHR10361">
    <property type="entry name" value="SODIUM-BILE ACID COTRANSPORTER"/>
    <property type="match status" value="1"/>
</dbReference>
<reference evidence="7 8" key="1">
    <citation type="journal article" date="2019" name="Int. J. Syst. Evol. Microbiol.">
        <title>The Global Catalogue of Microorganisms (GCM) 10K type strain sequencing project: providing services to taxonomists for standard genome sequencing and annotation.</title>
        <authorList>
            <consortium name="The Broad Institute Genomics Platform"/>
            <consortium name="The Broad Institute Genome Sequencing Center for Infectious Disease"/>
            <person name="Wu L."/>
            <person name="Ma J."/>
        </authorList>
    </citation>
    <scope>NUCLEOTIDE SEQUENCE [LARGE SCALE GENOMIC DNA]</scope>
    <source>
        <strain evidence="7 8">JCM 14546</strain>
    </source>
</reference>
<dbReference type="Pfam" id="PF01758">
    <property type="entry name" value="SBF"/>
    <property type="match status" value="1"/>
</dbReference>
<feature type="transmembrane region" description="Helical" evidence="6">
    <location>
        <begin position="325"/>
        <end position="345"/>
    </location>
</feature>
<sequence>MLRITLTVVPMNTENGAATPTTAPGSPTSASPRPTDPQKAPGAPSRVENLATTAFPVLVILGGIVGFFAPAPVLAFKEVVPTTILLGIVMFCMGVTLTLPDFARIAKRPWITVLAALMQYGIMPFLAWVIALVLQLPTELMIGLVLVGCVPGGTASNVITYLAKGDVALSVTATSVSTLLAPLMTPMLLLWIAGSELEVGFMAMFTSILQTVLLPVVAGVVVRMLLSRVVDAITPALPWASALVIALILATVVAGSKETILSAGLLVLLAVFFHNALGMALGWGVSKLVGLSAPERRALAFEVGLQNSGLAATLATTFISPLAALPGAVTAFWANIAASLLATFWSKTEPKD</sequence>
<feature type="compositionally biased region" description="Low complexity" evidence="5">
    <location>
        <begin position="16"/>
        <end position="32"/>
    </location>
</feature>
<keyword evidence="4 6" id="KW-0472">Membrane</keyword>
<dbReference type="Proteomes" id="UP001500755">
    <property type="component" value="Unassembled WGS sequence"/>
</dbReference>